<dbReference type="CDD" id="cd00170">
    <property type="entry name" value="SEC14"/>
    <property type="match status" value="1"/>
</dbReference>
<dbReference type="Gene3D" id="3.40.50.720">
    <property type="entry name" value="NAD(P)-binding Rossmann-like Domain"/>
    <property type="match status" value="1"/>
</dbReference>
<dbReference type="SMART" id="SM01100">
    <property type="entry name" value="CRAL_TRIO_N"/>
    <property type="match status" value="1"/>
</dbReference>
<accession>A0A9P5C8C8</accession>
<dbReference type="Proteomes" id="UP000801864">
    <property type="component" value="Unassembled WGS sequence"/>
</dbReference>
<evidence type="ECO:0000259" key="2">
    <source>
        <dbReference type="PROSITE" id="PS50191"/>
    </source>
</evidence>
<dbReference type="SUPFAM" id="SSF52087">
    <property type="entry name" value="CRAL/TRIO domain"/>
    <property type="match status" value="1"/>
</dbReference>
<dbReference type="EMBL" id="QLNT01000025">
    <property type="protein sequence ID" value="KAF3058979.1"/>
    <property type="molecule type" value="Genomic_DNA"/>
</dbReference>
<dbReference type="InterPro" id="IPR036273">
    <property type="entry name" value="CRAL/TRIO_N_dom_sf"/>
</dbReference>
<dbReference type="CDD" id="cd05271">
    <property type="entry name" value="NDUFA9_like_SDR_a"/>
    <property type="match status" value="1"/>
</dbReference>
<dbReference type="InterPro" id="IPR052432">
    <property type="entry name" value="PITP/CRAL-TRIO"/>
</dbReference>
<dbReference type="AlphaFoldDB" id="A0A9P5C8C8"/>
<dbReference type="Pfam" id="PF01370">
    <property type="entry name" value="Epimerase"/>
    <property type="match status" value="1"/>
</dbReference>
<gene>
    <name evidence="3" type="ORF">CFAM422_011782</name>
</gene>
<evidence type="ECO:0000313" key="4">
    <source>
        <dbReference type="Proteomes" id="UP000801864"/>
    </source>
</evidence>
<dbReference type="SUPFAM" id="SSF51735">
    <property type="entry name" value="NAD(P)-binding Rossmann-fold domains"/>
    <property type="match status" value="1"/>
</dbReference>
<organism evidence="3 4">
    <name type="scientific">Trichoderma lentiforme</name>
    <dbReference type="NCBI Taxonomy" id="1567552"/>
    <lineage>
        <taxon>Eukaryota</taxon>
        <taxon>Fungi</taxon>
        <taxon>Dikarya</taxon>
        <taxon>Ascomycota</taxon>
        <taxon>Pezizomycotina</taxon>
        <taxon>Sordariomycetes</taxon>
        <taxon>Hypocreomycetidae</taxon>
        <taxon>Hypocreales</taxon>
        <taxon>Hypocreaceae</taxon>
        <taxon>Trichoderma</taxon>
    </lineage>
</organism>
<protein>
    <submittedName>
        <fullName evidence="3">NADH-ubiquinone oxidoreductase 40 kDa subunit</fullName>
    </submittedName>
</protein>
<dbReference type="SMART" id="SM00516">
    <property type="entry name" value="SEC14"/>
    <property type="match status" value="1"/>
</dbReference>
<reference evidence="3 4" key="1">
    <citation type="submission" date="2018-06" db="EMBL/GenBank/DDBJ databases">
        <title>Genome analysis of cellulolytic fungus Trichoderma lentiforme CFAM-422.</title>
        <authorList>
            <person name="Steindorff A.S."/>
            <person name="Formighieri E.F."/>
            <person name="Midorikawa G.E.O."/>
            <person name="Tamietti M.S."/>
            <person name="Ramos E.Z."/>
            <person name="Silva A.S."/>
            <person name="Bon E.P.S."/>
            <person name="Mendes T.D."/>
            <person name="Damaso M.C.T."/>
            <person name="Favaro L.C.L."/>
        </authorList>
    </citation>
    <scope>NUCLEOTIDE SEQUENCE [LARGE SCALE GENOMIC DNA]</scope>
    <source>
        <strain evidence="3 4">CFAM-422</strain>
    </source>
</reference>
<feature type="domain" description="CRAL-TRIO" evidence="2">
    <location>
        <begin position="643"/>
        <end position="806"/>
    </location>
</feature>
<dbReference type="Gene3D" id="3.40.525.10">
    <property type="entry name" value="CRAL-TRIO lipid binding domain"/>
    <property type="match status" value="1"/>
</dbReference>
<name>A0A9P5C8C8_9HYPO</name>
<feature type="region of interest" description="Disordered" evidence="1">
    <location>
        <begin position="355"/>
        <end position="386"/>
    </location>
</feature>
<dbReference type="Pfam" id="PF03765">
    <property type="entry name" value="CRAL_TRIO_N"/>
    <property type="match status" value="1"/>
</dbReference>
<dbReference type="Pfam" id="PF00650">
    <property type="entry name" value="CRAL_TRIO"/>
    <property type="match status" value="1"/>
</dbReference>
<sequence>MVLALFSRGALRSSVAAGVSSKRSLSDVAITRTGKTILRTEGGRSSLGGHTATVFGATGQLGRYIVNRLARQGCTVVVPFREEMTKRHLKLTGDLGRVIFVEYDLRNTASIEASVRHSDVVYNLVGRDYPTKNFTLEDVHVEGTERIAEAVAKYDVDRYIHVSSHNADVNSPSEFFRTKGRGEIVARNIFPEATIVRPAPVFGFEDNLLLKLASVLNLFTANNMQEKFWPVHSIDVGAALEKMLYDDSTAGKTFELYGPKQYSLAEIAALVDKEIFKKRRHINVPKAILKPAAKVLNDVLWWHTISADEVEREFIDQVIDPEASTFKDLGIEPGDIANFTYHYLQGFRSSNYYDLPPATEKEKKEDKKSQAREVNKQVTTNTYVCDHPTPASSLDGHFRAQRSILYSPLRKPIRTSRDLDLRSSVTYTTGAAIVLAVVTISYLATANLREHPATTATPEDIAIASPPSDSMPDQIAPGHVGNLTPEQEEKLRQLWQAFFQLCGVLEDNASASTNTAAHGKAETVEAEKKRRFGVFKRKGNEKAVAAEAAEDDKYGQTKHFQEVLATNSPEAIRETFWSMVKHDHPDALALRFLRARKWDVDKALVMLVSTMSWRHSDMKVDLDIMANGEEGAVINAREGEKDAKKVGEDFLAQLRMGKSFLHGVDKQGRPICVVRVRLHRQGEQCEESLERYTVFLIETARMVLRPPVDTATIIFDMTGFSMANMDYTPVKFMIKCFEANYPESLGAVLVHNAPWIFQGIWKIIRGWLDPVVAAKVHFTNNKGDLQEFIEPSHILKELGGDEDWEFKYVEPVAGENDLMKDVETKAKLLAGREKLVKEYEDATLQWIHKEGESKEVLAKRDELATQLKEDYWRLDPYLRARCLYDRQGILQGGAAANWYEPSRAATADGNGNLDTSINDVD</sequence>
<dbReference type="InterPro" id="IPR036291">
    <property type="entry name" value="NAD(P)-bd_dom_sf"/>
</dbReference>
<keyword evidence="4" id="KW-1185">Reference proteome</keyword>
<feature type="compositionally biased region" description="Basic and acidic residues" evidence="1">
    <location>
        <begin position="359"/>
        <end position="375"/>
    </location>
</feature>
<evidence type="ECO:0000313" key="3">
    <source>
        <dbReference type="EMBL" id="KAF3058979.1"/>
    </source>
</evidence>
<comment type="caution">
    <text evidence="3">The sequence shown here is derived from an EMBL/GenBank/DDBJ whole genome shotgun (WGS) entry which is preliminary data.</text>
</comment>
<dbReference type="PANTHER" id="PTHR46590:SF1">
    <property type="entry name" value="PHOSPHATIDYLINOSITOL TRANSFER PROTEIN CSR1"/>
    <property type="match status" value="1"/>
</dbReference>
<dbReference type="InterPro" id="IPR001509">
    <property type="entry name" value="Epimerase_deHydtase"/>
</dbReference>
<dbReference type="PROSITE" id="PS50191">
    <property type="entry name" value="CRAL_TRIO"/>
    <property type="match status" value="1"/>
</dbReference>
<proteinExistence type="predicted"/>
<dbReference type="SUPFAM" id="SSF46938">
    <property type="entry name" value="CRAL/TRIO N-terminal domain"/>
    <property type="match status" value="1"/>
</dbReference>
<evidence type="ECO:0000256" key="1">
    <source>
        <dbReference type="SAM" id="MobiDB-lite"/>
    </source>
</evidence>
<dbReference type="InterPro" id="IPR011074">
    <property type="entry name" value="CRAL/TRIO_N_dom"/>
</dbReference>
<dbReference type="PANTHER" id="PTHR46590">
    <property type="entry name" value="PHOSPHATIDYLINOSITOL TRANSFER PROTEIN CSR1-RELATED"/>
    <property type="match status" value="1"/>
</dbReference>
<dbReference type="InterPro" id="IPR036865">
    <property type="entry name" value="CRAL-TRIO_dom_sf"/>
</dbReference>
<dbReference type="FunFam" id="3.40.50.720:FF:000358">
    <property type="entry name" value="NADH-ubiquinone oxidoreductase 39 kDa subunit"/>
    <property type="match status" value="1"/>
</dbReference>
<dbReference type="InterPro" id="IPR001251">
    <property type="entry name" value="CRAL-TRIO_dom"/>
</dbReference>